<accession>C0P3Q0</accession>
<reference evidence="2" key="1">
    <citation type="journal article" date="2009" name="PLoS Genet.">
        <title>Sequencing, mapping, and analysis of 27,455 maize full-length cDNAs.</title>
        <authorList>
            <person name="Soderlund C."/>
            <person name="Descour A."/>
            <person name="Kudrna D."/>
            <person name="Bomhoff M."/>
            <person name="Boyd L."/>
            <person name="Currie J."/>
            <person name="Angelova A."/>
            <person name="Collura K."/>
            <person name="Wissotski M."/>
            <person name="Ashley E."/>
            <person name="Morrow D."/>
            <person name="Fernandes J."/>
            <person name="Walbot V."/>
            <person name="Yu Y."/>
        </authorList>
    </citation>
    <scope>NUCLEOTIDE SEQUENCE</scope>
    <source>
        <strain evidence="2">B73</strain>
    </source>
</reference>
<protein>
    <submittedName>
        <fullName evidence="3">SKU5 similar 4</fullName>
    </submittedName>
</protein>
<reference evidence="3" key="2">
    <citation type="submission" date="2015-12" db="EMBL/GenBank/DDBJ databases">
        <title>Update maize B73 reference genome by single molecule sequencing technologies.</title>
        <authorList>
            <consortium name="Maize Genome Sequencing Project"/>
            <person name="Ware D."/>
        </authorList>
    </citation>
    <scope>NUCLEOTIDE SEQUENCE [LARGE SCALE GENOMIC DNA]</scope>
    <source>
        <tissue evidence="3">Seedling</tissue>
    </source>
</reference>
<name>C0P3Q0_MAIZE</name>
<feature type="region of interest" description="Disordered" evidence="1">
    <location>
        <begin position="15"/>
        <end position="54"/>
    </location>
</feature>
<feature type="region of interest" description="Disordered" evidence="1">
    <location>
        <begin position="86"/>
        <end position="165"/>
    </location>
</feature>
<feature type="region of interest" description="Disordered" evidence="1">
    <location>
        <begin position="183"/>
        <end position="231"/>
    </location>
</feature>
<organism evidence="2">
    <name type="scientific">Zea mays</name>
    <name type="common">Maize</name>
    <dbReference type="NCBI Taxonomy" id="4577"/>
    <lineage>
        <taxon>Eukaryota</taxon>
        <taxon>Viridiplantae</taxon>
        <taxon>Streptophyta</taxon>
        <taxon>Embryophyta</taxon>
        <taxon>Tracheophyta</taxon>
        <taxon>Spermatophyta</taxon>
        <taxon>Magnoliopsida</taxon>
        <taxon>Liliopsida</taxon>
        <taxon>Poales</taxon>
        <taxon>Poaceae</taxon>
        <taxon>PACMAD clade</taxon>
        <taxon>Panicoideae</taxon>
        <taxon>Andropogonodae</taxon>
        <taxon>Andropogoneae</taxon>
        <taxon>Tripsacinae</taxon>
        <taxon>Zea</taxon>
    </lineage>
</organism>
<feature type="region of interest" description="Disordered" evidence="1">
    <location>
        <begin position="329"/>
        <end position="362"/>
    </location>
</feature>
<evidence type="ECO:0000313" key="2">
    <source>
        <dbReference type="EMBL" id="ACN27616.1"/>
    </source>
</evidence>
<gene>
    <name evidence="3" type="ORF">ZEAMMB73_Zm00001d021599</name>
</gene>
<evidence type="ECO:0000256" key="1">
    <source>
        <dbReference type="SAM" id="MobiDB-lite"/>
    </source>
</evidence>
<proteinExistence type="evidence at transcript level"/>
<evidence type="ECO:0000313" key="3">
    <source>
        <dbReference type="EMBL" id="ONM57618.1"/>
    </source>
</evidence>
<sequence>MLKLRRTILYHCRPDVPVPDHQRGAGHVPQHPVPGAHHEAGGGGGLAHHADHLLVPGRAPGPVLLRAAHRRPAGLRLRRRRLHALHEPDHLHHGGPALRQLRRQGAGSPPRWPHHPDRLVAQPGPLGPVEPDGQRAAAQPAGVVPLRPGAGDPDHPPGQLGGDHRREAALRGERRVVRGPRHPAQGRRLLQDRRRLLRGHHRRQPPRLRRRRLPADVGHGRQLQGLRRGRVRERRGRGAVVAHRRIRLLGRRDGWREMVVGKQAGLQPEGRRFAVHCSGVPQIVDGDLHAPGQRGHVERPVGELGQAVPGAAVLPPRLDAVHVVARRVPHPQERAPVRPGGRTPDQAAVRVTLPPDHSQLLS</sequence>
<dbReference type="AlphaFoldDB" id="C0P3Q0"/>
<dbReference type="EMBL" id="CM007650">
    <property type="protein sequence ID" value="ONM57618.1"/>
    <property type="molecule type" value="Genomic_DNA"/>
</dbReference>
<feature type="compositionally biased region" description="Basic residues" evidence="1">
    <location>
        <begin position="195"/>
        <end position="212"/>
    </location>
</feature>
<dbReference type="EMBL" id="BT062919">
    <property type="protein sequence ID" value="ACN27616.1"/>
    <property type="molecule type" value="mRNA"/>
</dbReference>